<feature type="zinc finger region" description="C4-type" evidence="7">
    <location>
        <begin position="56"/>
        <end position="71"/>
    </location>
</feature>
<proteinExistence type="inferred from homology"/>
<dbReference type="NCBIfam" id="TIGR00615">
    <property type="entry name" value="recR"/>
    <property type="match status" value="1"/>
</dbReference>
<dbReference type="PROSITE" id="PS01300">
    <property type="entry name" value="RECR"/>
    <property type="match status" value="1"/>
</dbReference>
<dbReference type="EMBL" id="BSET01000001">
    <property type="protein sequence ID" value="GLK01682.1"/>
    <property type="molecule type" value="Genomic_DNA"/>
</dbReference>
<reference evidence="9" key="2">
    <citation type="submission" date="2023-01" db="EMBL/GenBank/DDBJ databases">
        <authorList>
            <person name="Sun Q."/>
            <person name="Evtushenko L."/>
        </authorList>
    </citation>
    <scope>NUCLEOTIDE SEQUENCE</scope>
    <source>
        <strain evidence="9">VKM Ac-1958</strain>
    </source>
</reference>
<feature type="domain" description="Toprim" evidence="8">
    <location>
        <begin position="79"/>
        <end position="174"/>
    </location>
</feature>
<reference evidence="9" key="1">
    <citation type="journal article" date="2014" name="Int. J. Syst. Evol. Microbiol.">
        <title>Complete genome sequence of Corynebacterium casei LMG S-19264T (=DSM 44701T), isolated from a smear-ripened cheese.</title>
        <authorList>
            <consortium name="US DOE Joint Genome Institute (JGI-PGF)"/>
            <person name="Walter F."/>
            <person name="Albersmeier A."/>
            <person name="Kalinowski J."/>
            <person name="Ruckert C."/>
        </authorList>
    </citation>
    <scope>NUCLEOTIDE SEQUENCE</scope>
    <source>
        <strain evidence="9">VKM Ac-1958</strain>
    </source>
</reference>
<dbReference type="AlphaFoldDB" id="A0A9W6HSN1"/>
<evidence type="ECO:0000256" key="7">
    <source>
        <dbReference type="HAMAP-Rule" id="MF_00017"/>
    </source>
</evidence>
<keyword evidence="2 7" id="KW-0227">DNA damage</keyword>
<evidence type="ECO:0000256" key="5">
    <source>
        <dbReference type="ARBA" id="ARBA00023172"/>
    </source>
</evidence>
<evidence type="ECO:0000256" key="3">
    <source>
        <dbReference type="ARBA" id="ARBA00022771"/>
    </source>
</evidence>
<comment type="similarity">
    <text evidence="7">Belongs to the RecR family.</text>
</comment>
<dbReference type="Gene3D" id="6.10.250.240">
    <property type="match status" value="1"/>
</dbReference>
<evidence type="ECO:0000259" key="8">
    <source>
        <dbReference type="PROSITE" id="PS50880"/>
    </source>
</evidence>
<accession>A0A9W6HSN1</accession>
<dbReference type="GO" id="GO:0003677">
    <property type="term" value="F:DNA binding"/>
    <property type="evidence" value="ECO:0007669"/>
    <property type="project" value="UniProtKB-UniRule"/>
</dbReference>
<dbReference type="SMART" id="SM00493">
    <property type="entry name" value="TOPRIM"/>
    <property type="match status" value="1"/>
</dbReference>
<dbReference type="Gene3D" id="1.10.8.420">
    <property type="entry name" value="RecR Domain 1"/>
    <property type="match status" value="1"/>
</dbReference>
<dbReference type="PROSITE" id="PS50880">
    <property type="entry name" value="TOPRIM"/>
    <property type="match status" value="1"/>
</dbReference>
<dbReference type="Proteomes" id="UP001142325">
    <property type="component" value="Unassembled WGS sequence"/>
</dbReference>
<keyword evidence="3 7" id="KW-0863">Zinc-finger</keyword>
<keyword evidence="1 7" id="KW-0479">Metal-binding</keyword>
<dbReference type="PANTHER" id="PTHR30446:SF0">
    <property type="entry name" value="RECOMBINATION PROTEIN RECR"/>
    <property type="match status" value="1"/>
</dbReference>
<dbReference type="Pfam" id="PF21176">
    <property type="entry name" value="RecR_HhH"/>
    <property type="match status" value="1"/>
</dbReference>
<dbReference type="PANTHER" id="PTHR30446">
    <property type="entry name" value="RECOMBINATION PROTEIN RECR"/>
    <property type="match status" value="1"/>
</dbReference>
<evidence type="ECO:0000313" key="9">
    <source>
        <dbReference type="EMBL" id="GLK01682.1"/>
    </source>
</evidence>
<dbReference type="Gene3D" id="3.40.1360.10">
    <property type="match status" value="1"/>
</dbReference>
<comment type="function">
    <text evidence="7">May play a role in DNA repair. It seems to be involved in an RecBC-independent recombinational process of DNA repair. It may act with RecF and RecO.</text>
</comment>
<dbReference type="InterPro" id="IPR023627">
    <property type="entry name" value="Rcmb_RecR"/>
</dbReference>
<protein>
    <recommendedName>
        <fullName evidence="7">Recombination protein RecR</fullName>
    </recommendedName>
</protein>
<dbReference type="InterPro" id="IPR034137">
    <property type="entry name" value="TOPRIM_RecR"/>
</dbReference>
<dbReference type="Pfam" id="PF13662">
    <property type="entry name" value="Toprim_4"/>
    <property type="match status" value="1"/>
</dbReference>
<keyword evidence="4 7" id="KW-0862">Zinc</keyword>
<keyword evidence="6 7" id="KW-0234">DNA repair</keyword>
<evidence type="ECO:0000256" key="2">
    <source>
        <dbReference type="ARBA" id="ARBA00022763"/>
    </source>
</evidence>
<dbReference type="GO" id="GO:0006281">
    <property type="term" value="P:DNA repair"/>
    <property type="evidence" value="ECO:0007669"/>
    <property type="project" value="UniProtKB-UniRule"/>
</dbReference>
<dbReference type="Pfam" id="PF02132">
    <property type="entry name" value="RecR_ZnF"/>
    <property type="match status" value="1"/>
</dbReference>
<name>A0A9W6HSN1_9MICO</name>
<gene>
    <name evidence="7 9" type="primary">recR</name>
    <name evidence="9" type="ORF">GCM10017596_13970</name>
</gene>
<dbReference type="GO" id="GO:0008270">
    <property type="term" value="F:zinc ion binding"/>
    <property type="evidence" value="ECO:0007669"/>
    <property type="project" value="UniProtKB-KW"/>
</dbReference>
<dbReference type="CDD" id="cd01025">
    <property type="entry name" value="TOPRIM_recR"/>
    <property type="match status" value="1"/>
</dbReference>
<dbReference type="InterPro" id="IPR006171">
    <property type="entry name" value="TOPRIM_dom"/>
</dbReference>
<dbReference type="InterPro" id="IPR015967">
    <property type="entry name" value="Rcmb_RecR_Znf"/>
</dbReference>
<comment type="caution">
    <text evidence="9">The sequence shown here is derived from an EMBL/GenBank/DDBJ whole genome shotgun (WGS) entry which is preliminary data.</text>
</comment>
<dbReference type="GO" id="GO:0006310">
    <property type="term" value="P:DNA recombination"/>
    <property type="evidence" value="ECO:0007669"/>
    <property type="project" value="UniProtKB-UniRule"/>
</dbReference>
<evidence type="ECO:0000313" key="10">
    <source>
        <dbReference type="Proteomes" id="UP001142325"/>
    </source>
</evidence>
<evidence type="ECO:0000256" key="6">
    <source>
        <dbReference type="ARBA" id="ARBA00023204"/>
    </source>
</evidence>
<sequence>MYDGIVQELIDEFGRLPGIGPKSAQRITFHILQTPSFDVARLAELLGEIRERVRFCEICGNVAEQERCAICRDPRRNPALICVVEDAKDVSAIERTREFRGLYHVLGGAISPIAGVGPDDLRITQLMTRLADGTVQEVIIATNPNLEGEATASYLSRLLTTMQITVSRLASGLPVGGDLEYADEVTLGRAFEGRRVL</sequence>
<dbReference type="HAMAP" id="MF_00017">
    <property type="entry name" value="RecR"/>
    <property type="match status" value="1"/>
</dbReference>
<dbReference type="Gene3D" id="3.30.60.80">
    <property type="match status" value="1"/>
</dbReference>
<dbReference type="SUPFAM" id="SSF111304">
    <property type="entry name" value="Recombination protein RecR"/>
    <property type="match status" value="1"/>
</dbReference>
<organism evidence="9 10">
    <name type="scientific">Microbacterium keratanolyticum</name>
    <dbReference type="NCBI Taxonomy" id="67574"/>
    <lineage>
        <taxon>Bacteria</taxon>
        <taxon>Bacillati</taxon>
        <taxon>Actinomycetota</taxon>
        <taxon>Actinomycetes</taxon>
        <taxon>Micrococcales</taxon>
        <taxon>Microbacteriaceae</taxon>
        <taxon>Microbacterium</taxon>
    </lineage>
</organism>
<evidence type="ECO:0000256" key="4">
    <source>
        <dbReference type="ARBA" id="ARBA00022833"/>
    </source>
</evidence>
<evidence type="ECO:0000256" key="1">
    <source>
        <dbReference type="ARBA" id="ARBA00022723"/>
    </source>
</evidence>
<dbReference type="InterPro" id="IPR000093">
    <property type="entry name" value="DNA_Rcmb_RecR"/>
</dbReference>
<dbReference type="Pfam" id="PF21175">
    <property type="entry name" value="RecR_C"/>
    <property type="match status" value="1"/>
</dbReference>
<keyword evidence="10" id="KW-1185">Reference proteome</keyword>
<keyword evidence="5 7" id="KW-0233">DNA recombination</keyword>
<dbReference type="RefSeq" id="WP_204939306.1">
    <property type="nucleotide sequence ID" value="NZ_BAAAUM010000001.1"/>
</dbReference>